<dbReference type="Proteomes" id="UP001225596">
    <property type="component" value="Unassembled WGS sequence"/>
</dbReference>
<evidence type="ECO:0000256" key="1">
    <source>
        <dbReference type="ARBA" id="ARBA00006987"/>
    </source>
</evidence>
<dbReference type="Gene3D" id="3.40.190.150">
    <property type="entry name" value="Bordetella uptake gene, domain 1"/>
    <property type="match status" value="1"/>
</dbReference>
<reference evidence="3 4" key="1">
    <citation type="submission" date="2023-08" db="EMBL/GenBank/DDBJ databases">
        <title>Oxalobacteraceae gen .nov., isolated from river sludge outside the plant.</title>
        <authorList>
            <person name="Zhao S.Y."/>
        </authorList>
    </citation>
    <scope>NUCLEOTIDE SEQUENCE [LARGE SCALE GENOMIC DNA]</scope>
    <source>
        <strain evidence="3 4">R-40</strain>
    </source>
</reference>
<protein>
    <submittedName>
        <fullName evidence="3">Tripartite tricarboxylate transporter substrate binding protein</fullName>
    </submittedName>
</protein>
<feature type="chain" id="PRO_5046943163" evidence="2">
    <location>
        <begin position="26"/>
        <end position="325"/>
    </location>
</feature>
<dbReference type="EMBL" id="JAUYVH010000001">
    <property type="protein sequence ID" value="MDQ9168876.1"/>
    <property type="molecule type" value="Genomic_DNA"/>
</dbReference>
<comment type="similarity">
    <text evidence="1">Belongs to the UPF0065 (bug) family.</text>
</comment>
<accession>A0ABU1BLE1</accession>
<dbReference type="Gene3D" id="3.40.190.10">
    <property type="entry name" value="Periplasmic binding protein-like II"/>
    <property type="match status" value="1"/>
</dbReference>
<evidence type="ECO:0000256" key="2">
    <source>
        <dbReference type="SAM" id="SignalP"/>
    </source>
</evidence>
<dbReference type="PANTHER" id="PTHR42928:SF5">
    <property type="entry name" value="BLR1237 PROTEIN"/>
    <property type="match status" value="1"/>
</dbReference>
<dbReference type="Pfam" id="PF03401">
    <property type="entry name" value="TctC"/>
    <property type="match status" value="1"/>
</dbReference>
<organism evidence="3 4">
    <name type="scientific">Keguizhuia sedimenti</name>
    <dbReference type="NCBI Taxonomy" id="3064264"/>
    <lineage>
        <taxon>Bacteria</taxon>
        <taxon>Pseudomonadati</taxon>
        <taxon>Pseudomonadota</taxon>
        <taxon>Betaproteobacteria</taxon>
        <taxon>Burkholderiales</taxon>
        <taxon>Oxalobacteraceae</taxon>
        <taxon>Keguizhuia</taxon>
    </lineage>
</organism>
<dbReference type="RefSeq" id="WP_338434709.1">
    <property type="nucleotide sequence ID" value="NZ_JAUYVH010000001.1"/>
</dbReference>
<dbReference type="SUPFAM" id="SSF53850">
    <property type="entry name" value="Periplasmic binding protein-like II"/>
    <property type="match status" value="1"/>
</dbReference>
<dbReference type="InterPro" id="IPR042100">
    <property type="entry name" value="Bug_dom1"/>
</dbReference>
<keyword evidence="2" id="KW-0732">Signal</keyword>
<name>A0ABU1BLE1_9BURK</name>
<sequence>MKSFKLAAVGTTLVFSMLGMQAAHAQSAQKYPARDITMVVPFSAGGSTDIVGRIAGNALSKRLGVPVVIDNRGGAGGTIGTKAAAGMAPDGYTITVATTSTHVVGPLTNQSVGYKPLEDFEHIGMIAETPYVMVVSPKLNVKTVQDVINYAKKNPGKLNFGSAGQGSTTHLAGLMFMNKTGVEMEHIPYPGNAEATTAVMGDEVQVLFGSMPAVLSQIKAGSIKALAVGTVKRSAELPNVPTMQEAGVKDYRASLWLGLSAPKGTPKAAIDKLSATLNEAIAKDQEFVKQLASNGATATKMGPAEFKKLIASELDVYGKIVSSMK</sequence>
<dbReference type="InterPro" id="IPR005064">
    <property type="entry name" value="BUG"/>
</dbReference>
<dbReference type="CDD" id="cd07012">
    <property type="entry name" value="PBP2_Bug_TTT"/>
    <property type="match status" value="1"/>
</dbReference>
<dbReference type="PANTHER" id="PTHR42928">
    <property type="entry name" value="TRICARBOXYLATE-BINDING PROTEIN"/>
    <property type="match status" value="1"/>
</dbReference>
<gene>
    <name evidence="3" type="ORF">Q8A64_00475</name>
</gene>
<dbReference type="PIRSF" id="PIRSF017082">
    <property type="entry name" value="YflP"/>
    <property type="match status" value="1"/>
</dbReference>
<feature type="signal peptide" evidence="2">
    <location>
        <begin position="1"/>
        <end position="25"/>
    </location>
</feature>
<proteinExistence type="inferred from homology"/>
<evidence type="ECO:0000313" key="3">
    <source>
        <dbReference type="EMBL" id="MDQ9168876.1"/>
    </source>
</evidence>
<evidence type="ECO:0000313" key="4">
    <source>
        <dbReference type="Proteomes" id="UP001225596"/>
    </source>
</evidence>
<keyword evidence="4" id="KW-1185">Reference proteome</keyword>
<comment type="caution">
    <text evidence="3">The sequence shown here is derived from an EMBL/GenBank/DDBJ whole genome shotgun (WGS) entry which is preliminary data.</text>
</comment>